<protein>
    <submittedName>
        <fullName evidence="2">Uncharacterized protein</fullName>
    </submittedName>
</protein>
<accession>A0A8J3FDN2</accession>
<dbReference type="EMBL" id="BMQC01000001">
    <property type="protein sequence ID" value="GGK13516.1"/>
    <property type="molecule type" value="Genomic_DNA"/>
</dbReference>
<evidence type="ECO:0000313" key="3">
    <source>
        <dbReference type="Proteomes" id="UP000662200"/>
    </source>
</evidence>
<sequence>MRDSRIGRKAGRAALIAAAVLGLSVVGVAVASAQSGDRGTSSTDERGEKQDRPVTDSRNPFRDIDWM</sequence>
<reference evidence="2" key="2">
    <citation type="submission" date="2020-09" db="EMBL/GenBank/DDBJ databases">
        <authorList>
            <person name="Sun Q."/>
            <person name="Ohkuma M."/>
        </authorList>
    </citation>
    <scope>NUCLEOTIDE SEQUENCE</scope>
    <source>
        <strain evidence="2">JCM 3091</strain>
    </source>
</reference>
<evidence type="ECO:0000256" key="1">
    <source>
        <dbReference type="SAM" id="MobiDB-lite"/>
    </source>
</evidence>
<feature type="compositionally biased region" description="Basic and acidic residues" evidence="1">
    <location>
        <begin position="43"/>
        <end position="67"/>
    </location>
</feature>
<dbReference type="RefSeq" id="WP_189112270.1">
    <property type="nucleotide sequence ID" value="NZ_BMQC01000001.1"/>
</dbReference>
<comment type="caution">
    <text evidence="2">The sequence shown here is derived from an EMBL/GenBank/DDBJ whole genome shotgun (WGS) entry which is preliminary data.</text>
</comment>
<name>A0A8J3FDN2_9ACTN</name>
<organism evidence="2 3">
    <name type="scientific">Pilimelia terevasa</name>
    <dbReference type="NCBI Taxonomy" id="53372"/>
    <lineage>
        <taxon>Bacteria</taxon>
        <taxon>Bacillati</taxon>
        <taxon>Actinomycetota</taxon>
        <taxon>Actinomycetes</taxon>
        <taxon>Micromonosporales</taxon>
        <taxon>Micromonosporaceae</taxon>
        <taxon>Pilimelia</taxon>
    </lineage>
</organism>
<reference evidence="2" key="1">
    <citation type="journal article" date="2014" name="Int. J. Syst. Evol. Microbiol.">
        <title>Complete genome sequence of Corynebacterium casei LMG S-19264T (=DSM 44701T), isolated from a smear-ripened cheese.</title>
        <authorList>
            <consortium name="US DOE Joint Genome Institute (JGI-PGF)"/>
            <person name="Walter F."/>
            <person name="Albersmeier A."/>
            <person name="Kalinowski J."/>
            <person name="Ruckert C."/>
        </authorList>
    </citation>
    <scope>NUCLEOTIDE SEQUENCE</scope>
    <source>
        <strain evidence="2">JCM 3091</strain>
    </source>
</reference>
<proteinExistence type="predicted"/>
<feature type="region of interest" description="Disordered" evidence="1">
    <location>
        <begin position="32"/>
        <end position="67"/>
    </location>
</feature>
<evidence type="ECO:0000313" key="2">
    <source>
        <dbReference type="EMBL" id="GGK13516.1"/>
    </source>
</evidence>
<dbReference type="AlphaFoldDB" id="A0A8J3FDN2"/>
<gene>
    <name evidence="2" type="ORF">GCM10010124_02610</name>
</gene>
<keyword evidence="3" id="KW-1185">Reference proteome</keyword>
<dbReference type="Proteomes" id="UP000662200">
    <property type="component" value="Unassembled WGS sequence"/>
</dbReference>